<accession>A0A3G9IE94</accession>
<evidence type="ECO:0000313" key="2">
    <source>
        <dbReference type="EMBL" id="BBH16682.1"/>
    </source>
</evidence>
<dbReference type="PANTHER" id="PTHR39515">
    <property type="entry name" value="CONSERVED PROTEIN"/>
    <property type="match status" value="1"/>
</dbReference>
<dbReference type="SUPFAM" id="SSF46785">
    <property type="entry name" value="Winged helix' DNA-binding domain"/>
    <property type="match status" value="1"/>
</dbReference>
<dbReference type="Gene3D" id="1.10.10.10">
    <property type="entry name" value="Winged helix-like DNA-binding domain superfamily/Winged helix DNA-binding domain"/>
    <property type="match status" value="1"/>
</dbReference>
<dbReference type="PROSITE" id="PS50995">
    <property type="entry name" value="HTH_MARR_2"/>
    <property type="match status" value="1"/>
</dbReference>
<dbReference type="PANTHER" id="PTHR39515:SF2">
    <property type="entry name" value="HTH-TYPE TRANSCRIPTIONAL REGULATOR RV0880"/>
    <property type="match status" value="1"/>
</dbReference>
<evidence type="ECO:0000313" key="3">
    <source>
        <dbReference type="Proteomes" id="UP000271573"/>
    </source>
</evidence>
<dbReference type="GO" id="GO:0003700">
    <property type="term" value="F:DNA-binding transcription factor activity"/>
    <property type="evidence" value="ECO:0007669"/>
    <property type="project" value="InterPro"/>
</dbReference>
<dbReference type="InterPro" id="IPR052526">
    <property type="entry name" value="HTH-type_Bedaq_tolerance"/>
</dbReference>
<organism evidence="2 3">
    <name type="scientific">Nocardioides baekrokdamisoli</name>
    <dbReference type="NCBI Taxonomy" id="1804624"/>
    <lineage>
        <taxon>Bacteria</taxon>
        <taxon>Bacillati</taxon>
        <taxon>Actinomycetota</taxon>
        <taxon>Actinomycetes</taxon>
        <taxon>Propionibacteriales</taxon>
        <taxon>Nocardioidaceae</taxon>
        <taxon>Nocardioides</taxon>
    </lineage>
</organism>
<dbReference type="KEGG" id="nbe:Back2_09690"/>
<keyword evidence="3" id="KW-1185">Reference proteome</keyword>
<dbReference type="RefSeq" id="WP_125567265.1">
    <property type="nucleotide sequence ID" value="NZ_AP019307.1"/>
</dbReference>
<dbReference type="InterPro" id="IPR000835">
    <property type="entry name" value="HTH_MarR-typ"/>
</dbReference>
<dbReference type="InterPro" id="IPR036390">
    <property type="entry name" value="WH_DNA-bd_sf"/>
</dbReference>
<gene>
    <name evidence="2" type="ORF">Back2_09690</name>
</gene>
<sequence length="133" mass="14355">MPQPATEIVMYAARLIRQVRRELDLPAYIRVLSLLDELGPTGISQLATADNCAQPTMSAQIRQIELDGYVSRRPHPDDARSSLIELTAAGRTELATMRTALGAAAAARLGDCTPAEVATTIHVLRTLTSEVSE</sequence>
<dbReference type="Pfam" id="PF01047">
    <property type="entry name" value="MarR"/>
    <property type="match status" value="1"/>
</dbReference>
<dbReference type="OrthoDB" id="8966183at2"/>
<dbReference type="Proteomes" id="UP000271573">
    <property type="component" value="Chromosome"/>
</dbReference>
<feature type="domain" description="HTH marR-type" evidence="1">
    <location>
        <begin position="1"/>
        <end position="129"/>
    </location>
</feature>
<dbReference type="SMART" id="SM00347">
    <property type="entry name" value="HTH_MARR"/>
    <property type="match status" value="1"/>
</dbReference>
<dbReference type="InterPro" id="IPR036388">
    <property type="entry name" value="WH-like_DNA-bd_sf"/>
</dbReference>
<dbReference type="AlphaFoldDB" id="A0A3G9IE94"/>
<dbReference type="EMBL" id="AP019307">
    <property type="protein sequence ID" value="BBH16682.1"/>
    <property type="molecule type" value="Genomic_DNA"/>
</dbReference>
<evidence type="ECO:0000259" key="1">
    <source>
        <dbReference type="PROSITE" id="PS50995"/>
    </source>
</evidence>
<protein>
    <submittedName>
        <fullName evidence="2">MarR family transcriptional regulator</fullName>
    </submittedName>
</protein>
<proteinExistence type="predicted"/>
<name>A0A3G9IE94_9ACTN</name>
<reference evidence="2 3" key="1">
    <citation type="submission" date="2018-11" db="EMBL/GenBank/DDBJ databases">
        <title>Complete genome sequence of Nocardioides baekrokdamisoli strain KCTC 39748.</title>
        <authorList>
            <person name="Kang S.W."/>
            <person name="Lee K.C."/>
            <person name="Kim K.K."/>
            <person name="Kim J.S."/>
            <person name="Kim D.S."/>
            <person name="Ko S.H."/>
            <person name="Yang S.H."/>
            <person name="Shin Y.K."/>
            <person name="Lee J.S."/>
        </authorList>
    </citation>
    <scope>NUCLEOTIDE SEQUENCE [LARGE SCALE GENOMIC DNA]</scope>
    <source>
        <strain evidence="2 3">KCTC 39748</strain>
    </source>
</reference>